<keyword evidence="3" id="KW-0813">Transport</keyword>
<evidence type="ECO:0000256" key="3">
    <source>
        <dbReference type="ARBA" id="ARBA00022448"/>
    </source>
</evidence>
<dbReference type="GO" id="GO:0009847">
    <property type="term" value="P:spore germination"/>
    <property type="evidence" value="ECO:0007669"/>
    <property type="project" value="InterPro"/>
</dbReference>
<evidence type="ECO:0000256" key="6">
    <source>
        <dbReference type="ARBA" id="ARBA00022989"/>
    </source>
</evidence>
<evidence type="ECO:0000256" key="2">
    <source>
        <dbReference type="ARBA" id="ARBA00007998"/>
    </source>
</evidence>
<protein>
    <submittedName>
        <fullName evidence="9">GerAB/ArcD/ProY family transporter</fullName>
    </submittedName>
</protein>
<sequence>MPAAKIPEKFQVSGFLVFFLLHSIQFGVGVLGFQRIIAIEAGHEAWMSVLLSGVVVNINIWMMYYVLKRVKGGMAEIHVSLLGKWIGNSLNLFFVLYFSALAVNVLRTYMEIVQVWMFPEINNWIYTALFLLLVWYTITGGFRVVTGISFFGVLLPSYLLITYLFPLRYSELNNLLPIFDHSVMEILKGTQQMSLTVLGIETLLVFFPFLKNPDKSQKWAHISVSYTTLLYLFIMIISTVYFSQEQLQKNIWATLTIWKIVEIPFVERFEYIGIANWNLVILPNICLALWCASRLFKSVTKIPQSKSLLGIILIVYVSMNFIETRLHINMMNDLMNKIGSVILYLYIPFLFTLSIVIPKIKEKLL</sequence>
<dbReference type="Pfam" id="PF03845">
    <property type="entry name" value="Spore_permease"/>
    <property type="match status" value="1"/>
</dbReference>
<gene>
    <name evidence="9" type="ORF">GJU40_08975</name>
</gene>
<name>A0A7X2J025_9BACI</name>
<feature type="transmembrane region" description="Helical" evidence="8">
    <location>
        <begin position="338"/>
        <end position="357"/>
    </location>
</feature>
<keyword evidence="4" id="KW-0309">Germination</keyword>
<feature type="transmembrane region" description="Helical" evidence="8">
    <location>
        <begin position="308"/>
        <end position="326"/>
    </location>
</feature>
<dbReference type="GO" id="GO:0016020">
    <property type="term" value="C:membrane"/>
    <property type="evidence" value="ECO:0007669"/>
    <property type="project" value="UniProtKB-SubCell"/>
</dbReference>
<dbReference type="OrthoDB" id="2380240at2"/>
<reference evidence="9 10" key="1">
    <citation type="submission" date="2019-11" db="EMBL/GenBank/DDBJ databases">
        <title>Bacillus lacus genome.</title>
        <authorList>
            <person name="Allen C.J."/>
            <person name="Newman J.D."/>
        </authorList>
    </citation>
    <scope>NUCLEOTIDE SEQUENCE [LARGE SCALE GENOMIC DNA]</scope>
    <source>
        <strain evidence="9 10">KCTC 33946</strain>
    </source>
</reference>
<keyword evidence="6 8" id="KW-1133">Transmembrane helix</keyword>
<evidence type="ECO:0000256" key="5">
    <source>
        <dbReference type="ARBA" id="ARBA00022692"/>
    </source>
</evidence>
<feature type="transmembrane region" description="Helical" evidence="8">
    <location>
        <begin position="274"/>
        <end position="296"/>
    </location>
</feature>
<feature type="transmembrane region" description="Helical" evidence="8">
    <location>
        <begin position="88"/>
        <end position="109"/>
    </location>
</feature>
<dbReference type="NCBIfam" id="TIGR00912">
    <property type="entry name" value="2A0309"/>
    <property type="match status" value="1"/>
</dbReference>
<dbReference type="RefSeq" id="WP_154307443.1">
    <property type="nucleotide sequence ID" value="NZ_WKKI01000013.1"/>
</dbReference>
<feature type="transmembrane region" description="Helical" evidence="8">
    <location>
        <begin position="45"/>
        <end position="67"/>
    </location>
</feature>
<evidence type="ECO:0000256" key="1">
    <source>
        <dbReference type="ARBA" id="ARBA00004141"/>
    </source>
</evidence>
<evidence type="ECO:0000256" key="4">
    <source>
        <dbReference type="ARBA" id="ARBA00022544"/>
    </source>
</evidence>
<dbReference type="InterPro" id="IPR004761">
    <property type="entry name" value="Spore_GerAB"/>
</dbReference>
<evidence type="ECO:0000256" key="8">
    <source>
        <dbReference type="SAM" id="Phobius"/>
    </source>
</evidence>
<keyword evidence="7 8" id="KW-0472">Membrane</keyword>
<feature type="transmembrane region" description="Helical" evidence="8">
    <location>
        <begin position="121"/>
        <end position="138"/>
    </location>
</feature>
<feature type="transmembrane region" description="Helical" evidence="8">
    <location>
        <begin position="12"/>
        <end position="33"/>
    </location>
</feature>
<comment type="caution">
    <text evidence="9">The sequence shown here is derived from an EMBL/GenBank/DDBJ whole genome shotgun (WGS) entry which is preliminary data.</text>
</comment>
<keyword evidence="10" id="KW-1185">Reference proteome</keyword>
<feature type="transmembrane region" description="Helical" evidence="8">
    <location>
        <begin position="150"/>
        <end position="169"/>
    </location>
</feature>
<evidence type="ECO:0000313" key="10">
    <source>
        <dbReference type="Proteomes" id="UP000448867"/>
    </source>
</evidence>
<proteinExistence type="inferred from homology"/>
<dbReference type="AlphaFoldDB" id="A0A7X2J025"/>
<organism evidence="9 10">
    <name type="scientific">Metabacillus lacus</name>
    <dbReference type="NCBI Taxonomy" id="1983721"/>
    <lineage>
        <taxon>Bacteria</taxon>
        <taxon>Bacillati</taxon>
        <taxon>Bacillota</taxon>
        <taxon>Bacilli</taxon>
        <taxon>Bacillales</taxon>
        <taxon>Bacillaceae</taxon>
        <taxon>Metabacillus</taxon>
    </lineage>
</organism>
<keyword evidence="5 8" id="KW-0812">Transmembrane</keyword>
<evidence type="ECO:0000313" key="9">
    <source>
        <dbReference type="EMBL" id="MRX72283.1"/>
    </source>
</evidence>
<dbReference type="PANTHER" id="PTHR34975">
    <property type="entry name" value="SPORE GERMINATION PROTEIN A2"/>
    <property type="match status" value="1"/>
</dbReference>
<feature type="transmembrane region" description="Helical" evidence="8">
    <location>
        <begin position="222"/>
        <end position="242"/>
    </location>
</feature>
<evidence type="ECO:0000256" key="7">
    <source>
        <dbReference type="ARBA" id="ARBA00023136"/>
    </source>
</evidence>
<accession>A0A7X2J025</accession>
<comment type="similarity">
    <text evidence="2">Belongs to the amino acid-polyamine-organocation (APC) superfamily. Spore germination protein (SGP) (TC 2.A.3.9) family.</text>
</comment>
<dbReference type="EMBL" id="WKKI01000013">
    <property type="protein sequence ID" value="MRX72283.1"/>
    <property type="molecule type" value="Genomic_DNA"/>
</dbReference>
<dbReference type="Proteomes" id="UP000448867">
    <property type="component" value="Unassembled WGS sequence"/>
</dbReference>
<comment type="subcellular location">
    <subcellularLocation>
        <location evidence="1">Membrane</location>
        <topology evidence="1">Multi-pass membrane protein</topology>
    </subcellularLocation>
</comment>
<dbReference type="PANTHER" id="PTHR34975:SF2">
    <property type="entry name" value="SPORE GERMINATION PROTEIN A2"/>
    <property type="match status" value="1"/>
</dbReference>
<feature type="transmembrane region" description="Helical" evidence="8">
    <location>
        <begin position="189"/>
        <end position="210"/>
    </location>
</feature>